<dbReference type="Proteomes" id="UP001501295">
    <property type="component" value="Unassembled WGS sequence"/>
</dbReference>
<gene>
    <name evidence="1" type="primary">yaaA</name>
    <name evidence="1" type="ORF">GCM10025780_04220</name>
</gene>
<dbReference type="EMBL" id="BAABLM010000001">
    <property type="protein sequence ID" value="GAA4665885.1"/>
    <property type="molecule type" value="Genomic_DNA"/>
</dbReference>
<organism evidence="1 2">
    <name type="scientific">Frondihabitans cladoniiphilus</name>
    <dbReference type="NCBI Taxonomy" id="715785"/>
    <lineage>
        <taxon>Bacteria</taxon>
        <taxon>Bacillati</taxon>
        <taxon>Actinomycetota</taxon>
        <taxon>Actinomycetes</taxon>
        <taxon>Micrococcales</taxon>
        <taxon>Microbacteriaceae</taxon>
        <taxon>Frondihabitans</taxon>
    </lineage>
</organism>
<accession>A0ABP8VMG5</accession>
<dbReference type="PANTHER" id="PTHR30283">
    <property type="entry name" value="PEROXIDE STRESS RESPONSE PROTEIN YAAA"/>
    <property type="match status" value="1"/>
</dbReference>
<sequence length="251" mass="27051">MVLFLLPPSETKRGGGVEGTTLDHAALSFPELTRARRSAVAAVVRLSRDVDASMKALKLGATLRSEVERNRLVKKSPTMPALLRYTGVVYDPIDAEHLDEGAWLWAAEHVAIHSALFGVVRATDPVPAYRLSHDSRLAELPLRGLWSRPVAGALAELGEPVVDLRSEGYVDLGAAPAGSVYVRIVSDEGGRRRALNHFNKKTKGTLVARLLAARPVFGSVDDFVSWARADGIVVEWSGDELVIVSESVLGG</sequence>
<dbReference type="InterPro" id="IPR005583">
    <property type="entry name" value="YaaA"/>
</dbReference>
<dbReference type="PANTHER" id="PTHR30283:SF4">
    <property type="entry name" value="PEROXIDE STRESS RESISTANCE PROTEIN YAAA"/>
    <property type="match status" value="1"/>
</dbReference>
<protein>
    <submittedName>
        <fullName evidence="1">Peroxide stress protein YaaA</fullName>
    </submittedName>
</protein>
<keyword evidence="2" id="KW-1185">Reference proteome</keyword>
<dbReference type="Pfam" id="PF03883">
    <property type="entry name" value="H2O2_YaaD"/>
    <property type="match status" value="1"/>
</dbReference>
<dbReference type="RefSeq" id="WP_345372681.1">
    <property type="nucleotide sequence ID" value="NZ_BAABLM010000001.1"/>
</dbReference>
<proteinExistence type="predicted"/>
<reference evidence="2" key="1">
    <citation type="journal article" date="2019" name="Int. J. Syst. Evol. Microbiol.">
        <title>The Global Catalogue of Microorganisms (GCM) 10K type strain sequencing project: providing services to taxonomists for standard genome sequencing and annotation.</title>
        <authorList>
            <consortium name="The Broad Institute Genomics Platform"/>
            <consortium name="The Broad Institute Genome Sequencing Center for Infectious Disease"/>
            <person name="Wu L."/>
            <person name="Ma J."/>
        </authorList>
    </citation>
    <scope>NUCLEOTIDE SEQUENCE [LARGE SCALE GENOMIC DNA]</scope>
    <source>
        <strain evidence="2">JCM 18956</strain>
    </source>
</reference>
<comment type="caution">
    <text evidence="1">The sequence shown here is derived from an EMBL/GenBank/DDBJ whole genome shotgun (WGS) entry which is preliminary data.</text>
</comment>
<evidence type="ECO:0000313" key="1">
    <source>
        <dbReference type="EMBL" id="GAA4665885.1"/>
    </source>
</evidence>
<evidence type="ECO:0000313" key="2">
    <source>
        <dbReference type="Proteomes" id="UP001501295"/>
    </source>
</evidence>
<name>A0ABP8VMG5_9MICO</name>